<evidence type="ECO:0000313" key="8">
    <source>
        <dbReference type="Proteomes" id="UP000240509"/>
    </source>
</evidence>
<evidence type="ECO:0000313" key="7">
    <source>
        <dbReference type="EMBL" id="PTL38607.1"/>
    </source>
</evidence>
<dbReference type="Gene3D" id="3.30.450.20">
    <property type="entry name" value="PAS domain"/>
    <property type="match status" value="1"/>
</dbReference>
<accession>A0A2T4U5C4</accession>
<keyword evidence="7" id="KW-0223">Dioxygenase</keyword>
<proteinExistence type="predicted"/>
<sequence>MKDLQALKNKVLEKTQLVFIVTDPEQPDNPIIYANEGFSNLTGYDREEIMGKNCRFLQGERTEEAALDQIRQAVKKKEPLSVEILNYKKDGTPFWNLLHIDPIYLETEGQYYFVGIQKDITQTKEAEEKIAAYNKEIELLSTPLVPVKEGVSILPVIGNIDEHRIEIIVDRVLPELEKGDIEMLIVDLSGFSDIDETATIGIFQLGDLLKLKGVEMIVTGITPAVAMKTRGLEIDFSSLKTYGSVKQAMESLETKDNQEA</sequence>
<keyword evidence="7" id="KW-0560">Oxidoreductase</keyword>
<feature type="domain" description="STAS" evidence="6">
    <location>
        <begin position="141"/>
        <end position="252"/>
    </location>
</feature>
<keyword evidence="1" id="KW-0285">Flavoprotein</keyword>
<dbReference type="InterPro" id="IPR036513">
    <property type="entry name" value="STAS_dom_sf"/>
</dbReference>
<feature type="domain" description="PAS" evidence="4">
    <location>
        <begin position="4"/>
        <end position="77"/>
    </location>
</feature>
<dbReference type="SUPFAM" id="SSF52091">
    <property type="entry name" value="SpoIIaa-like"/>
    <property type="match status" value="1"/>
</dbReference>
<dbReference type="OrthoDB" id="9812260at2"/>
<organism evidence="7 8">
    <name type="scientific">Alkalicoccus saliphilus</name>
    <dbReference type="NCBI Taxonomy" id="200989"/>
    <lineage>
        <taxon>Bacteria</taxon>
        <taxon>Bacillati</taxon>
        <taxon>Bacillota</taxon>
        <taxon>Bacilli</taxon>
        <taxon>Bacillales</taxon>
        <taxon>Bacillaceae</taxon>
        <taxon>Alkalicoccus</taxon>
    </lineage>
</organism>
<dbReference type="Pfam" id="PF13426">
    <property type="entry name" value="PAS_9"/>
    <property type="match status" value="1"/>
</dbReference>
<dbReference type="InterPro" id="IPR001610">
    <property type="entry name" value="PAC"/>
</dbReference>
<dbReference type="PROSITE" id="PS50113">
    <property type="entry name" value="PAC"/>
    <property type="match status" value="1"/>
</dbReference>
<name>A0A2T4U5C4_9BACI</name>
<dbReference type="PANTHER" id="PTHR47429:SF2">
    <property type="entry name" value="PROTEIN TWIN LOV 1"/>
    <property type="match status" value="1"/>
</dbReference>
<dbReference type="PROSITE" id="PS50801">
    <property type="entry name" value="STAS"/>
    <property type="match status" value="1"/>
</dbReference>
<dbReference type="PANTHER" id="PTHR47429">
    <property type="entry name" value="PROTEIN TWIN LOV 1"/>
    <property type="match status" value="1"/>
</dbReference>
<evidence type="ECO:0000256" key="2">
    <source>
        <dbReference type="ARBA" id="ARBA00022643"/>
    </source>
</evidence>
<dbReference type="InterPro" id="IPR000014">
    <property type="entry name" value="PAS"/>
</dbReference>
<evidence type="ECO:0000259" key="4">
    <source>
        <dbReference type="PROSITE" id="PS50112"/>
    </source>
</evidence>
<reference evidence="7 8" key="1">
    <citation type="submission" date="2018-03" db="EMBL/GenBank/DDBJ databases">
        <title>Alkalicoccus saliphilus sp. nov., isolated from a mineral pool.</title>
        <authorList>
            <person name="Zhao B."/>
        </authorList>
    </citation>
    <scope>NUCLEOTIDE SEQUENCE [LARGE SCALE GENOMIC DNA]</scope>
    <source>
        <strain evidence="7 8">6AG</strain>
    </source>
</reference>
<dbReference type="InterPro" id="IPR035965">
    <property type="entry name" value="PAS-like_dom_sf"/>
</dbReference>
<keyword evidence="2" id="KW-0288">FMN</keyword>
<dbReference type="InterPro" id="IPR000700">
    <property type="entry name" value="PAS-assoc_C"/>
</dbReference>
<dbReference type="RefSeq" id="WP_107585172.1">
    <property type="nucleotide sequence ID" value="NZ_PZJJ01000016.1"/>
</dbReference>
<feature type="domain" description="PAC" evidence="5">
    <location>
        <begin position="78"/>
        <end position="132"/>
    </location>
</feature>
<dbReference type="Pfam" id="PF01740">
    <property type="entry name" value="STAS"/>
    <property type="match status" value="1"/>
</dbReference>
<dbReference type="GO" id="GO:0051213">
    <property type="term" value="F:dioxygenase activity"/>
    <property type="evidence" value="ECO:0007669"/>
    <property type="project" value="UniProtKB-KW"/>
</dbReference>
<evidence type="ECO:0000256" key="3">
    <source>
        <dbReference type="ARBA" id="ARBA00022991"/>
    </source>
</evidence>
<dbReference type="CDD" id="cd07041">
    <property type="entry name" value="STAS_RsbR_RsbS_like"/>
    <property type="match status" value="1"/>
</dbReference>
<keyword evidence="8" id="KW-1185">Reference proteome</keyword>
<dbReference type="InterPro" id="IPR002645">
    <property type="entry name" value="STAS_dom"/>
</dbReference>
<evidence type="ECO:0000256" key="1">
    <source>
        <dbReference type="ARBA" id="ARBA00022630"/>
    </source>
</evidence>
<dbReference type="PROSITE" id="PS50112">
    <property type="entry name" value="PAS"/>
    <property type="match status" value="1"/>
</dbReference>
<dbReference type="AlphaFoldDB" id="A0A2T4U5C4"/>
<protein>
    <submittedName>
        <fullName evidence="7">Biphenyl 2,3-dioxygenase</fullName>
    </submittedName>
</protein>
<dbReference type="CDD" id="cd00130">
    <property type="entry name" value="PAS"/>
    <property type="match status" value="1"/>
</dbReference>
<dbReference type="SUPFAM" id="SSF55785">
    <property type="entry name" value="PYP-like sensor domain (PAS domain)"/>
    <property type="match status" value="1"/>
</dbReference>
<dbReference type="EMBL" id="PZJJ01000016">
    <property type="protein sequence ID" value="PTL38607.1"/>
    <property type="molecule type" value="Genomic_DNA"/>
</dbReference>
<evidence type="ECO:0000259" key="6">
    <source>
        <dbReference type="PROSITE" id="PS50801"/>
    </source>
</evidence>
<dbReference type="SMART" id="SM00091">
    <property type="entry name" value="PAS"/>
    <property type="match status" value="1"/>
</dbReference>
<evidence type="ECO:0000259" key="5">
    <source>
        <dbReference type="PROSITE" id="PS50113"/>
    </source>
</evidence>
<comment type="caution">
    <text evidence="7">The sequence shown here is derived from an EMBL/GenBank/DDBJ whole genome shotgun (WGS) entry which is preliminary data.</text>
</comment>
<dbReference type="Proteomes" id="UP000240509">
    <property type="component" value="Unassembled WGS sequence"/>
</dbReference>
<gene>
    <name evidence="7" type="ORF">C6Y45_10510</name>
</gene>
<dbReference type="Gene3D" id="3.30.750.24">
    <property type="entry name" value="STAS domain"/>
    <property type="match status" value="1"/>
</dbReference>
<dbReference type="NCBIfam" id="TIGR00229">
    <property type="entry name" value="sensory_box"/>
    <property type="match status" value="1"/>
</dbReference>
<keyword evidence="3" id="KW-0157">Chromophore</keyword>
<dbReference type="SMART" id="SM00086">
    <property type="entry name" value="PAC"/>
    <property type="match status" value="1"/>
</dbReference>